<keyword evidence="11" id="KW-1185">Reference proteome</keyword>
<dbReference type="OrthoDB" id="9760034at2"/>
<evidence type="ECO:0000313" key="10">
    <source>
        <dbReference type="EMBL" id="TBO29289.1"/>
    </source>
</evidence>
<evidence type="ECO:0000256" key="5">
    <source>
        <dbReference type="ARBA" id="ARBA00023235"/>
    </source>
</evidence>
<evidence type="ECO:0000256" key="7">
    <source>
        <dbReference type="ARBA" id="ARBA00034808"/>
    </source>
</evidence>
<evidence type="ECO:0000256" key="4">
    <source>
        <dbReference type="ARBA" id="ARBA00023125"/>
    </source>
</evidence>
<keyword evidence="2" id="KW-0547">Nucleotide-binding</keyword>
<dbReference type="Pfam" id="PF00270">
    <property type="entry name" value="DEAD"/>
    <property type="match status" value="1"/>
</dbReference>
<evidence type="ECO:0000313" key="11">
    <source>
        <dbReference type="Proteomes" id="UP000292120"/>
    </source>
</evidence>
<protein>
    <recommendedName>
        <fullName evidence="7">DNA 3'-5' helicase</fullName>
        <ecNumber evidence="7">5.6.2.4</ecNumber>
    </recommendedName>
</protein>
<proteinExistence type="inferred from homology"/>
<reference evidence="10 11" key="1">
    <citation type="submission" date="2019-02" db="EMBL/GenBank/DDBJ databases">
        <title>Aquabacterium sp. strain KMB7.</title>
        <authorList>
            <person name="Chen W.-M."/>
        </authorList>
    </citation>
    <scope>NUCLEOTIDE SEQUENCE [LARGE SCALE GENOMIC DNA]</scope>
    <source>
        <strain evidence="10 11">KMB7</strain>
    </source>
</reference>
<gene>
    <name evidence="10" type="ORF">EYS42_12830</name>
</gene>
<feature type="domain" description="Helicase C-terminal" evidence="9">
    <location>
        <begin position="378"/>
        <end position="532"/>
    </location>
</feature>
<evidence type="ECO:0000256" key="1">
    <source>
        <dbReference type="ARBA" id="ARBA00005446"/>
    </source>
</evidence>
<evidence type="ECO:0000256" key="2">
    <source>
        <dbReference type="ARBA" id="ARBA00022741"/>
    </source>
</evidence>
<organism evidence="10 11">
    <name type="scientific">Aquabacterium lacunae</name>
    <dbReference type="NCBI Taxonomy" id="2528630"/>
    <lineage>
        <taxon>Bacteria</taxon>
        <taxon>Pseudomonadati</taxon>
        <taxon>Pseudomonadota</taxon>
        <taxon>Betaproteobacteria</taxon>
        <taxon>Burkholderiales</taxon>
        <taxon>Aquabacterium</taxon>
    </lineage>
</organism>
<dbReference type="Proteomes" id="UP000292120">
    <property type="component" value="Unassembled WGS sequence"/>
</dbReference>
<dbReference type="SMART" id="SM00490">
    <property type="entry name" value="HELICc"/>
    <property type="match status" value="1"/>
</dbReference>
<keyword evidence="3" id="KW-0067">ATP-binding</keyword>
<dbReference type="GO" id="GO:0009378">
    <property type="term" value="F:four-way junction helicase activity"/>
    <property type="evidence" value="ECO:0007669"/>
    <property type="project" value="TreeGrafter"/>
</dbReference>
<comment type="similarity">
    <text evidence="1">Belongs to the helicase family. RecQ subfamily.</text>
</comment>
<dbReference type="EC" id="5.6.2.4" evidence="7"/>
<dbReference type="GO" id="GO:0005694">
    <property type="term" value="C:chromosome"/>
    <property type="evidence" value="ECO:0007669"/>
    <property type="project" value="TreeGrafter"/>
</dbReference>
<dbReference type="GO" id="GO:0005524">
    <property type="term" value="F:ATP binding"/>
    <property type="evidence" value="ECO:0007669"/>
    <property type="project" value="UniProtKB-KW"/>
</dbReference>
<dbReference type="InterPro" id="IPR011545">
    <property type="entry name" value="DEAD/DEAH_box_helicase_dom"/>
</dbReference>
<dbReference type="Gene3D" id="3.40.50.300">
    <property type="entry name" value="P-loop containing nucleotide triphosphate hydrolases"/>
    <property type="match status" value="2"/>
</dbReference>
<accession>A0A4Q9H3K4</accession>
<comment type="caution">
    <text evidence="10">The sequence shown here is derived from an EMBL/GenBank/DDBJ whole genome shotgun (WGS) entry which is preliminary data.</text>
</comment>
<keyword evidence="10" id="KW-0347">Helicase</keyword>
<feature type="domain" description="Helicase ATP-binding" evidence="8">
    <location>
        <begin position="166"/>
        <end position="354"/>
    </location>
</feature>
<evidence type="ECO:0000256" key="6">
    <source>
        <dbReference type="ARBA" id="ARBA00034617"/>
    </source>
</evidence>
<dbReference type="GO" id="GO:0043138">
    <property type="term" value="F:3'-5' DNA helicase activity"/>
    <property type="evidence" value="ECO:0007669"/>
    <property type="project" value="UniProtKB-EC"/>
</dbReference>
<dbReference type="SMART" id="SM00487">
    <property type="entry name" value="DEXDc"/>
    <property type="match status" value="1"/>
</dbReference>
<evidence type="ECO:0000259" key="8">
    <source>
        <dbReference type="PROSITE" id="PS51192"/>
    </source>
</evidence>
<dbReference type="PROSITE" id="PS51192">
    <property type="entry name" value="HELICASE_ATP_BIND_1"/>
    <property type="match status" value="1"/>
</dbReference>
<dbReference type="PROSITE" id="PS51194">
    <property type="entry name" value="HELICASE_CTER"/>
    <property type="match status" value="1"/>
</dbReference>
<evidence type="ECO:0000256" key="3">
    <source>
        <dbReference type="ARBA" id="ARBA00022840"/>
    </source>
</evidence>
<sequence>MRELVGAEAFDALRRLLAGESQDEWHSPAEPSIERLRVALGSLHPRTSMLDLAVLLRQALRREDARRNYEVSPHVIVKHPRLNRFSSWRSISLDSEPITGGWRVTAKPWHPEWLESGARLGVDDIASSEVLRRSFGGQDCTGDPFLKAIKRERYRSSGQRAAVRAALSTPPGATLVVALPTGEGKSMIFQLIHAVGFVGETMAMNRGVTLVVVPTVALGVNHEEEAVNVCGLARPLTFQGGAEVANATLKERIANGEQGLCFASPEAVTGSLRYALRQAAEAGLIRALIIDEAHLVDQWGTGFRTEFQELSGLRQELLALAPPGGELRTVLLSATLTDQSRETLRTLFGLGRGFESLSAVRLRPEPDYWVAKADESVRDERVMEALHHVPRPAVLYVTEVGHAEAWNRALLSAGFKRVGMLHGKTSRGDRERIVAEWRDGSLDVVVGTSAFGLGIDYAHARSVIHACVPETLDRFYQEVGRGGRDGKAALSLIAPTPSDFRTAERICHQKVISIERGLERWTALFDGKRSMGGNHFAVRVDGSPGSSEEDIDMTGDWNADWNLRTLALMARSGMVRLLGKPLSLTSEPGDWLEIELLDDAHLKIETWKRRIEPVRARGQAANFHNFQLMQRFLAGEDCPAEILEELYGRGQIAKTCSSCSRCRSNQVARPQNTVAIEPRAPWSLPLPRLLERLFDSDRRLLVTYGDVTGKAQSRRLGETIERLYRMGLAKLILLGEAPFDLDRVLRFAEMRPLFLSRLPSLAHSRLPTGPEMVLVGHGHQLGEATYSAHPDRTRLFLVPEGLKAQSGHVLREVFGGRVLTLDELHARVAE</sequence>
<dbReference type="PANTHER" id="PTHR13710:SF105">
    <property type="entry name" value="ATP-DEPENDENT DNA HELICASE Q1"/>
    <property type="match status" value="1"/>
</dbReference>
<dbReference type="InterPro" id="IPR014001">
    <property type="entry name" value="Helicase_ATP-bd"/>
</dbReference>
<dbReference type="GO" id="GO:0003677">
    <property type="term" value="F:DNA binding"/>
    <property type="evidence" value="ECO:0007669"/>
    <property type="project" value="UniProtKB-KW"/>
</dbReference>
<evidence type="ECO:0000259" key="9">
    <source>
        <dbReference type="PROSITE" id="PS51194"/>
    </source>
</evidence>
<dbReference type="InterPro" id="IPR001650">
    <property type="entry name" value="Helicase_C-like"/>
</dbReference>
<dbReference type="SUPFAM" id="SSF52540">
    <property type="entry name" value="P-loop containing nucleoside triphosphate hydrolases"/>
    <property type="match status" value="1"/>
</dbReference>
<keyword evidence="5" id="KW-0413">Isomerase</keyword>
<dbReference type="EMBL" id="SIXI01000005">
    <property type="protein sequence ID" value="TBO29289.1"/>
    <property type="molecule type" value="Genomic_DNA"/>
</dbReference>
<keyword evidence="10" id="KW-0378">Hydrolase</keyword>
<dbReference type="PANTHER" id="PTHR13710">
    <property type="entry name" value="DNA HELICASE RECQ FAMILY MEMBER"/>
    <property type="match status" value="1"/>
</dbReference>
<dbReference type="GO" id="GO:0005737">
    <property type="term" value="C:cytoplasm"/>
    <property type="evidence" value="ECO:0007669"/>
    <property type="project" value="TreeGrafter"/>
</dbReference>
<comment type="catalytic activity">
    <reaction evidence="6">
        <text>Couples ATP hydrolysis with the unwinding of duplex DNA by translocating in the 3'-5' direction.</text>
        <dbReference type="EC" id="5.6.2.4"/>
    </reaction>
</comment>
<dbReference type="NCBIfam" id="NF041063">
    <property type="entry name" value="DpdF"/>
    <property type="match status" value="1"/>
</dbReference>
<dbReference type="Pfam" id="PF00271">
    <property type="entry name" value="Helicase_C"/>
    <property type="match status" value="1"/>
</dbReference>
<dbReference type="GO" id="GO:0006310">
    <property type="term" value="P:DNA recombination"/>
    <property type="evidence" value="ECO:0007669"/>
    <property type="project" value="TreeGrafter"/>
</dbReference>
<name>A0A4Q9H3K4_9BURK</name>
<keyword evidence="4" id="KW-0238">DNA-binding</keyword>
<dbReference type="RefSeq" id="WP_130968585.1">
    <property type="nucleotide sequence ID" value="NZ_SIXI01000005.1"/>
</dbReference>
<dbReference type="GO" id="GO:0006281">
    <property type="term" value="P:DNA repair"/>
    <property type="evidence" value="ECO:0007669"/>
    <property type="project" value="TreeGrafter"/>
</dbReference>
<dbReference type="InterPro" id="IPR027417">
    <property type="entry name" value="P-loop_NTPase"/>
</dbReference>
<dbReference type="AlphaFoldDB" id="A0A4Q9H3K4"/>